<gene>
    <name evidence="4" type="ORF">WICPIJ_006543</name>
</gene>
<keyword evidence="5" id="KW-1185">Reference proteome</keyword>
<feature type="compositionally biased region" description="Acidic residues" evidence="2">
    <location>
        <begin position="317"/>
        <end position="353"/>
    </location>
</feature>
<dbReference type="EMBL" id="JAEUBG010003672">
    <property type="protein sequence ID" value="KAH3682513.1"/>
    <property type="molecule type" value="Genomic_DNA"/>
</dbReference>
<feature type="region of interest" description="Disordered" evidence="2">
    <location>
        <begin position="47"/>
        <end position="95"/>
    </location>
</feature>
<evidence type="ECO:0000313" key="4">
    <source>
        <dbReference type="EMBL" id="KAH3682513.1"/>
    </source>
</evidence>
<organism evidence="4 5">
    <name type="scientific">Wickerhamomyces pijperi</name>
    <name type="common">Yeast</name>
    <name type="synonym">Pichia pijperi</name>
    <dbReference type="NCBI Taxonomy" id="599730"/>
    <lineage>
        <taxon>Eukaryota</taxon>
        <taxon>Fungi</taxon>
        <taxon>Dikarya</taxon>
        <taxon>Ascomycota</taxon>
        <taxon>Saccharomycotina</taxon>
        <taxon>Saccharomycetes</taxon>
        <taxon>Phaffomycetales</taxon>
        <taxon>Wickerhamomycetaceae</taxon>
        <taxon>Wickerhamomyces</taxon>
    </lineage>
</organism>
<dbReference type="AlphaFoldDB" id="A0A9P8Q1H9"/>
<protein>
    <recommendedName>
        <fullName evidence="3">C2H2-type domain-containing protein</fullName>
    </recommendedName>
</protein>
<dbReference type="GO" id="GO:0008270">
    <property type="term" value="F:zinc ion binding"/>
    <property type="evidence" value="ECO:0007669"/>
    <property type="project" value="UniProtKB-KW"/>
</dbReference>
<proteinExistence type="predicted"/>
<keyword evidence="1" id="KW-0862">Zinc</keyword>
<keyword evidence="1" id="KW-0863">Zinc-finger</keyword>
<evidence type="ECO:0000256" key="1">
    <source>
        <dbReference type="PROSITE-ProRule" id="PRU00042"/>
    </source>
</evidence>
<dbReference type="PROSITE" id="PS50157">
    <property type="entry name" value="ZINC_FINGER_C2H2_2"/>
    <property type="match status" value="1"/>
</dbReference>
<accession>A0A9P8Q1H9</accession>
<evidence type="ECO:0000259" key="3">
    <source>
        <dbReference type="PROSITE" id="PS50157"/>
    </source>
</evidence>
<name>A0A9P8Q1H9_WICPI</name>
<dbReference type="OrthoDB" id="4095993at2759"/>
<feature type="compositionally biased region" description="Low complexity" evidence="2">
    <location>
        <begin position="65"/>
        <end position="82"/>
    </location>
</feature>
<feature type="compositionally biased region" description="Basic and acidic residues" evidence="2">
    <location>
        <begin position="355"/>
        <end position="366"/>
    </location>
</feature>
<dbReference type="InterPro" id="IPR013087">
    <property type="entry name" value="Znf_C2H2_type"/>
</dbReference>
<evidence type="ECO:0000313" key="5">
    <source>
        <dbReference type="Proteomes" id="UP000774326"/>
    </source>
</evidence>
<keyword evidence="1" id="KW-0479">Metal-binding</keyword>
<evidence type="ECO:0000256" key="2">
    <source>
        <dbReference type="SAM" id="MobiDB-lite"/>
    </source>
</evidence>
<sequence length="395" mass="44574">MSKEDITTVQHNINNYLQGIDVSNEVLEPGLLGGYFTTDSSILIPEPQIPLRNTTKSSKKRSTNESESSTTASPQSSQRSTPVNPYAHIPNVPSLPSHLDPKKTCPFCHKIFTHHGSLGRHLDKKKGTAEHPLDVITEMRAFVARKGDVEAIRLRKKSRSFRYNSKQDVKVRNKEQRRVREKKLRFKKMAIAEFLNSLGQPVLPPHPSFPRLVLYFLSPDLWPHDPPSLETHRLLTSYLTKNFSGSDLGRFQDIIIKLKAATDNWLTLSDTVKLQIWTRELRKAAEEALSGISLAELSDRDHWIDKRSDTLMHEADSKEEEEAEEEEEEEEEDGDEDLDKSDEEDPETEDVSAADDGHPHNSDAQKQKSTAPNYKFEGVDLAAVAGMAVESSQVS</sequence>
<reference evidence="4" key="2">
    <citation type="submission" date="2021-01" db="EMBL/GenBank/DDBJ databases">
        <authorList>
            <person name="Schikora-Tamarit M.A."/>
        </authorList>
    </citation>
    <scope>NUCLEOTIDE SEQUENCE</scope>
    <source>
        <strain evidence="4">CBS2887</strain>
    </source>
</reference>
<feature type="region of interest" description="Disordered" evidence="2">
    <location>
        <begin position="312"/>
        <end position="373"/>
    </location>
</feature>
<comment type="caution">
    <text evidence="4">The sequence shown here is derived from an EMBL/GenBank/DDBJ whole genome shotgun (WGS) entry which is preliminary data.</text>
</comment>
<reference evidence="4" key="1">
    <citation type="journal article" date="2021" name="Open Biol.">
        <title>Shared evolutionary footprints suggest mitochondrial oxidative damage underlies multiple complex I losses in fungi.</title>
        <authorList>
            <person name="Schikora-Tamarit M.A."/>
            <person name="Marcet-Houben M."/>
            <person name="Nosek J."/>
            <person name="Gabaldon T."/>
        </authorList>
    </citation>
    <scope>NUCLEOTIDE SEQUENCE</scope>
    <source>
        <strain evidence="4">CBS2887</strain>
    </source>
</reference>
<feature type="domain" description="C2H2-type" evidence="3">
    <location>
        <begin position="103"/>
        <end position="132"/>
    </location>
</feature>
<dbReference type="Proteomes" id="UP000774326">
    <property type="component" value="Unassembled WGS sequence"/>
</dbReference>